<dbReference type="Pfam" id="PF03450">
    <property type="entry name" value="CO_deh_flav_C"/>
    <property type="match status" value="1"/>
</dbReference>
<dbReference type="PROSITE" id="PS00197">
    <property type="entry name" value="2FE2S_FER_1"/>
    <property type="match status" value="1"/>
</dbReference>
<dbReference type="CDD" id="cd00207">
    <property type="entry name" value="fer2"/>
    <property type="match status" value="1"/>
</dbReference>
<dbReference type="PANTHER" id="PTHR45444">
    <property type="entry name" value="XANTHINE DEHYDROGENASE"/>
    <property type="match status" value="1"/>
</dbReference>
<dbReference type="EMBL" id="JPWH01000001">
    <property type="protein sequence ID" value="RCK54259.1"/>
    <property type="molecule type" value="Genomic_DNA"/>
</dbReference>
<dbReference type="InterPro" id="IPR016167">
    <property type="entry name" value="FAD-bd_PCMH_sub1"/>
</dbReference>
<evidence type="ECO:0000313" key="8">
    <source>
        <dbReference type="Proteomes" id="UP000252517"/>
    </source>
</evidence>
<name>A0A367XLE4_9PROT</name>
<reference evidence="7 8" key="1">
    <citation type="submission" date="2014-07" db="EMBL/GenBank/DDBJ databases">
        <title>Draft genome sequence of Thalassospira profundimaris S25-3-2.</title>
        <authorList>
            <person name="Lai Q."/>
            <person name="Shao Z."/>
        </authorList>
    </citation>
    <scope>NUCLEOTIDE SEQUENCE [LARGE SCALE GENOMIC DNA]</scope>
    <source>
        <strain evidence="7 8">S25-3-2</strain>
    </source>
</reference>
<dbReference type="Gene3D" id="3.30.43.10">
    <property type="entry name" value="Uridine Diphospho-n-acetylenolpyruvylglucosamine Reductase, domain 2"/>
    <property type="match status" value="1"/>
</dbReference>
<dbReference type="InterPro" id="IPR036010">
    <property type="entry name" value="2Fe-2S_ferredoxin-like_sf"/>
</dbReference>
<organism evidence="7 8">
    <name type="scientific">Thalassospira profundimaris</name>
    <dbReference type="NCBI Taxonomy" id="502049"/>
    <lineage>
        <taxon>Bacteria</taxon>
        <taxon>Pseudomonadati</taxon>
        <taxon>Pseudomonadota</taxon>
        <taxon>Alphaproteobacteria</taxon>
        <taxon>Rhodospirillales</taxon>
        <taxon>Thalassospiraceae</taxon>
        <taxon>Thalassospira</taxon>
    </lineage>
</organism>
<protein>
    <submittedName>
        <fullName evidence="7">FAD-binding molybdopterin dehydrogenase</fullName>
    </submittedName>
</protein>
<dbReference type="InterPro" id="IPR006058">
    <property type="entry name" value="2Fe2S_fd_BS"/>
</dbReference>
<dbReference type="GO" id="GO:0051537">
    <property type="term" value="F:2 iron, 2 sulfur cluster binding"/>
    <property type="evidence" value="ECO:0007669"/>
    <property type="project" value="InterPro"/>
</dbReference>
<evidence type="ECO:0000313" key="7">
    <source>
        <dbReference type="EMBL" id="RCK54259.1"/>
    </source>
</evidence>
<keyword evidence="5" id="KW-0408">Iron</keyword>
<dbReference type="SUPFAM" id="SSF56176">
    <property type="entry name" value="FAD-binding/transporter-associated domain-like"/>
    <property type="match status" value="1"/>
</dbReference>
<dbReference type="InterPro" id="IPR001041">
    <property type="entry name" value="2Fe-2S_ferredoxin-type"/>
</dbReference>
<dbReference type="PANTHER" id="PTHR45444:SF3">
    <property type="entry name" value="XANTHINE DEHYDROGENASE"/>
    <property type="match status" value="1"/>
</dbReference>
<dbReference type="STRING" id="502049.TH15_02865"/>
<dbReference type="InterPro" id="IPR002888">
    <property type="entry name" value="2Fe-2S-bd"/>
</dbReference>
<dbReference type="GO" id="GO:0071949">
    <property type="term" value="F:FAD binding"/>
    <property type="evidence" value="ECO:0007669"/>
    <property type="project" value="InterPro"/>
</dbReference>
<dbReference type="AlphaFoldDB" id="A0A367XLE4"/>
<dbReference type="OrthoDB" id="9792018at2"/>
<dbReference type="PIRSF" id="PIRSF036557">
    <property type="entry name" value="XdhA_RC"/>
    <property type="match status" value="1"/>
</dbReference>
<evidence type="ECO:0000256" key="1">
    <source>
        <dbReference type="ARBA" id="ARBA00022630"/>
    </source>
</evidence>
<dbReference type="InterPro" id="IPR014307">
    <property type="entry name" value="Xanthine_DH_ssu"/>
</dbReference>
<dbReference type="Gene3D" id="1.10.150.120">
    <property type="entry name" value="[2Fe-2S]-binding domain"/>
    <property type="match status" value="1"/>
</dbReference>
<dbReference type="PROSITE" id="PS51387">
    <property type="entry name" value="FAD_PCMH"/>
    <property type="match status" value="1"/>
</dbReference>
<keyword evidence="4" id="KW-0560">Oxidoreductase</keyword>
<dbReference type="InterPro" id="IPR016169">
    <property type="entry name" value="FAD-bd_PCMH_sub2"/>
</dbReference>
<proteinExistence type="predicted"/>
<evidence type="ECO:0000259" key="6">
    <source>
        <dbReference type="PROSITE" id="PS51387"/>
    </source>
</evidence>
<evidence type="ECO:0000256" key="3">
    <source>
        <dbReference type="ARBA" id="ARBA00022827"/>
    </source>
</evidence>
<dbReference type="InterPro" id="IPR016208">
    <property type="entry name" value="Ald_Oxase/xanthine_DH-like"/>
</dbReference>
<dbReference type="SUPFAM" id="SSF54292">
    <property type="entry name" value="2Fe-2S ferredoxin-like"/>
    <property type="match status" value="1"/>
</dbReference>
<evidence type="ECO:0000256" key="4">
    <source>
        <dbReference type="ARBA" id="ARBA00023002"/>
    </source>
</evidence>
<dbReference type="Pfam" id="PF00111">
    <property type="entry name" value="Fer2"/>
    <property type="match status" value="1"/>
</dbReference>
<dbReference type="Gene3D" id="3.10.20.30">
    <property type="match status" value="1"/>
</dbReference>
<dbReference type="GO" id="GO:0004854">
    <property type="term" value="F:xanthine dehydrogenase activity"/>
    <property type="evidence" value="ECO:0007669"/>
    <property type="project" value="InterPro"/>
</dbReference>
<dbReference type="Proteomes" id="UP000252517">
    <property type="component" value="Unassembled WGS sequence"/>
</dbReference>
<comment type="caution">
    <text evidence="7">The sequence shown here is derived from an EMBL/GenBank/DDBJ whole genome shotgun (WGS) entry which is preliminary data.</text>
</comment>
<feature type="domain" description="FAD-binding PCMH-type" evidence="6">
    <location>
        <begin position="199"/>
        <end position="372"/>
    </location>
</feature>
<dbReference type="InterPro" id="IPR012175">
    <property type="entry name" value="Xanth_DH_ssu_bac"/>
</dbReference>
<dbReference type="SMART" id="SM01092">
    <property type="entry name" value="CO_deh_flav_C"/>
    <property type="match status" value="1"/>
</dbReference>
<dbReference type="GO" id="GO:0005506">
    <property type="term" value="F:iron ion binding"/>
    <property type="evidence" value="ECO:0007669"/>
    <property type="project" value="InterPro"/>
</dbReference>
<keyword evidence="2" id="KW-0479">Metal-binding</keyword>
<dbReference type="InterPro" id="IPR036318">
    <property type="entry name" value="FAD-bd_PCMH-like_sf"/>
</dbReference>
<dbReference type="InterPro" id="IPR002346">
    <property type="entry name" value="Mopterin_DH_FAD-bd"/>
</dbReference>
<sequence>MTKMRSDIRFLLGNEERRIENIDPQTTVLNYLRLTEHKCGTKEGCAEGDCGACTVVLGEVDENAPGAMRYRTVNACIQFVPTLDGKQLLTVEHLKGADGSLHPVQQAMVDTHGSQCGFCTPGFVMSLYKIWLDGGEDDRDVINDALAGNLCRCTGYGPIIEAARTSGGAAIDDAVEQSRRQDVAGRLKRLMAEGSGLEIDHPGGRYFAPRNSDELAHILVTHPDAVILAGGTDVGLWVTKHLKRLDPIVYIGDVADLKFVEWRDGDLHIGAGATYSAAHEALGEVAADLGELVRRIGSRQIRNAGTVGGNIANGSPIGDTPPALIALGARLVLRMGDVRREIPLEDFFITYGQQDRAKGEFVEKIIVPKPAGSSQFRAWKISKRFDQDITAVLGAFAITLEKGAVRDIRIAFGGMAGTPMRAKKCEAALIGQPWNEATLNTARLALAEDFKPMTDMRASGEYRMLVAQNLLSKLYIETTQPDVTTRLVGKVASNG</sequence>
<dbReference type="Gene3D" id="3.30.390.50">
    <property type="entry name" value="CO dehydrogenase flavoprotein, C-terminal domain"/>
    <property type="match status" value="1"/>
</dbReference>
<dbReference type="Gene3D" id="3.30.465.10">
    <property type="match status" value="1"/>
</dbReference>
<accession>A0A367XLE4</accession>
<dbReference type="InterPro" id="IPR036683">
    <property type="entry name" value="CO_DH_flav_C_dom_sf"/>
</dbReference>
<dbReference type="SUPFAM" id="SSF47741">
    <property type="entry name" value="CO dehydrogenase ISP C-domain like"/>
    <property type="match status" value="1"/>
</dbReference>
<keyword evidence="3" id="KW-0274">FAD</keyword>
<dbReference type="SUPFAM" id="SSF55447">
    <property type="entry name" value="CO dehydrogenase flavoprotein C-terminal domain-like"/>
    <property type="match status" value="1"/>
</dbReference>
<dbReference type="InterPro" id="IPR036884">
    <property type="entry name" value="2Fe-2S-bd_dom_sf"/>
</dbReference>
<dbReference type="InterPro" id="IPR016166">
    <property type="entry name" value="FAD-bd_PCMH"/>
</dbReference>
<evidence type="ECO:0000256" key="5">
    <source>
        <dbReference type="ARBA" id="ARBA00023004"/>
    </source>
</evidence>
<keyword evidence="1" id="KW-0285">Flavoprotein</keyword>
<dbReference type="Pfam" id="PF01799">
    <property type="entry name" value="Fer2_2"/>
    <property type="match status" value="1"/>
</dbReference>
<dbReference type="InterPro" id="IPR005107">
    <property type="entry name" value="CO_DH_flav_C"/>
</dbReference>
<evidence type="ECO:0000256" key="2">
    <source>
        <dbReference type="ARBA" id="ARBA00022723"/>
    </source>
</evidence>
<dbReference type="Pfam" id="PF00941">
    <property type="entry name" value="FAD_binding_5"/>
    <property type="match status" value="1"/>
</dbReference>
<gene>
    <name evidence="7" type="ORF">TH25_02855</name>
</gene>
<dbReference type="InterPro" id="IPR012675">
    <property type="entry name" value="Beta-grasp_dom_sf"/>
</dbReference>
<dbReference type="NCBIfam" id="TIGR02963">
    <property type="entry name" value="xanthine_xdhA"/>
    <property type="match status" value="1"/>
</dbReference>